<reference evidence="5 6" key="1">
    <citation type="submission" date="2020-05" db="EMBL/GenBank/DDBJ databases">
        <title>Parvularcula mediterraneae sp. nov., isolated from polypropylene straw from shallow seawater of the seashore of Laganas in Zakynthos island, Greece.</title>
        <authorList>
            <person name="Szabo I."/>
            <person name="Al-Omari J."/>
            <person name="Rado J."/>
            <person name="Szerdahelyi G.S."/>
        </authorList>
    </citation>
    <scope>NUCLEOTIDE SEQUENCE [LARGE SCALE GENOMIC DNA]</scope>
    <source>
        <strain evidence="5 6">ZS-1/3</strain>
    </source>
</reference>
<evidence type="ECO:0000256" key="1">
    <source>
        <dbReference type="ARBA" id="ARBA00004275"/>
    </source>
</evidence>
<evidence type="ECO:0000256" key="3">
    <source>
        <dbReference type="ARBA" id="ARBA00023140"/>
    </source>
</evidence>
<keyword evidence="4" id="KW-0413">Isomerase</keyword>
<dbReference type="GO" id="GO:0004165">
    <property type="term" value="F:delta(3)-delta(2)-enoyl-CoA isomerase activity"/>
    <property type="evidence" value="ECO:0007669"/>
    <property type="project" value="UniProtKB-ARBA"/>
</dbReference>
<proteinExistence type="inferred from homology"/>
<dbReference type="PANTHER" id="PTHR43684:SF1">
    <property type="entry name" value="ENOYL-COA DELTA ISOMERASE 2"/>
    <property type="match status" value="1"/>
</dbReference>
<dbReference type="InterPro" id="IPR029045">
    <property type="entry name" value="ClpP/crotonase-like_dom_sf"/>
</dbReference>
<evidence type="ECO:0000256" key="4">
    <source>
        <dbReference type="ARBA" id="ARBA00023235"/>
    </source>
</evidence>
<protein>
    <recommendedName>
        <fullName evidence="7">Enoyl-CoA hydratase</fullName>
    </recommendedName>
</protein>
<evidence type="ECO:0000313" key="5">
    <source>
        <dbReference type="EMBL" id="NNU17454.1"/>
    </source>
</evidence>
<comment type="caution">
    <text evidence="5">The sequence shown here is derived from an EMBL/GenBank/DDBJ whole genome shotgun (WGS) entry which is preliminary data.</text>
</comment>
<dbReference type="Gene3D" id="1.10.12.10">
    <property type="entry name" value="Lyase 2-enoyl-coa Hydratase, Chain A, domain 2"/>
    <property type="match status" value="1"/>
</dbReference>
<name>A0A7Y3W684_9PROT</name>
<accession>A0A7Y3W684</accession>
<dbReference type="InterPro" id="IPR051053">
    <property type="entry name" value="ECH/Chromodomain_protein"/>
</dbReference>
<dbReference type="InterPro" id="IPR014748">
    <property type="entry name" value="Enoyl-CoA_hydra_C"/>
</dbReference>
<sequence>MTDHVIVERDGAILHARMNRADKKNAMTEEMYAKLADAFREADESEDIRVLMLSGEGDSFTSGNDLSSFAAVVGMKADPNHRPSVLDLIEAGLKSTTPVVAAVEGWCVGIGATMMLHTDFIFAGESAKFHMPFTQLGAVPEAGASILLTRRFGRQRAARMLIASEVIGAMTAREWGMITDTCEDGEAYARAKHMAEQLCELPPQSVRDTKKLMQEDLDTVIPWTEHELRVFAERLTSEEMQQVIAARMAAKKK</sequence>
<comment type="similarity">
    <text evidence="2">Belongs to the enoyl-CoA hydratase/isomerase family.</text>
</comment>
<comment type="subcellular location">
    <subcellularLocation>
        <location evidence="1">Peroxisome</location>
    </subcellularLocation>
</comment>
<dbReference type="PANTHER" id="PTHR43684">
    <property type="match status" value="1"/>
</dbReference>
<organism evidence="5 6">
    <name type="scientific">Parvularcula mediterranea</name>
    <dbReference type="NCBI Taxonomy" id="2732508"/>
    <lineage>
        <taxon>Bacteria</taxon>
        <taxon>Pseudomonadati</taxon>
        <taxon>Pseudomonadota</taxon>
        <taxon>Alphaproteobacteria</taxon>
        <taxon>Parvularculales</taxon>
        <taxon>Parvularculaceae</taxon>
        <taxon>Parvularcula</taxon>
    </lineage>
</organism>
<gene>
    <name evidence="5" type="ORF">HK107_14065</name>
</gene>
<dbReference type="Proteomes" id="UP000536835">
    <property type="component" value="Unassembled WGS sequence"/>
</dbReference>
<dbReference type="InterPro" id="IPR001753">
    <property type="entry name" value="Enoyl-CoA_hydra/iso"/>
</dbReference>
<dbReference type="RefSeq" id="WP_173200897.1">
    <property type="nucleotide sequence ID" value="NZ_JABFCX010000003.1"/>
</dbReference>
<dbReference type="Pfam" id="PF00378">
    <property type="entry name" value="ECH_1"/>
    <property type="match status" value="1"/>
</dbReference>
<dbReference type="AlphaFoldDB" id="A0A7Y3W684"/>
<dbReference type="SUPFAM" id="SSF52096">
    <property type="entry name" value="ClpP/crotonase"/>
    <property type="match status" value="1"/>
</dbReference>
<dbReference type="Gene3D" id="3.90.226.10">
    <property type="entry name" value="2-enoyl-CoA Hydratase, Chain A, domain 1"/>
    <property type="match status" value="1"/>
</dbReference>
<dbReference type="EMBL" id="JABFCX010000003">
    <property type="protein sequence ID" value="NNU17454.1"/>
    <property type="molecule type" value="Genomic_DNA"/>
</dbReference>
<evidence type="ECO:0000256" key="2">
    <source>
        <dbReference type="ARBA" id="ARBA00005254"/>
    </source>
</evidence>
<evidence type="ECO:0000313" key="6">
    <source>
        <dbReference type="Proteomes" id="UP000536835"/>
    </source>
</evidence>
<keyword evidence="6" id="KW-1185">Reference proteome</keyword>
<keyword evidence="3" id="KW-0576">Peroxisome</keyword>
<dbReference type="CDD" id="cd06558">
    <property type="entry name" value="crotonase-like"/>
    <property type="match status" value="1"/>
</dbReference>
<evidence type="ECO:0008006" key="7">
    <source>
        <dbReference type="Google" id="ProtNLM"/>
    </source>
</evidence>